<dbReference type="InterPro" id="IPR001245">
    <property type="entry name" value="Ser-Thr/Tyr_kinase_cat_dom"/>
</dbReference>
<keyword evidence="18" id="KW-0675">Receptor</keyword>
<dbReference type="FunFam" id="3.80.10.10:FF:000275">
    <property type="entry name" value="Leucine-rich repeat receptor-like protein kinase"/>
    <property type="match status" value="1"/>
</dbReference>
<keyword evidence="29" id="KW-1185">Reference proteome</keyword>
<dbReference type="FunFam" id="1.10.510.10:FF:000358">
    <property type="entry name" value="Putative leucine-rich repeat receptor-like serine/threonine-protein kinase"/>
    <property type="match status" value="1"/>
</dbReference>
<keyword evidence="17" id="KW-0472">Membrane</keyword>
<dbReference type="PROSITE" id="PS50011">
    <property type="entry name" value="PROTEIN_KINASE_DOM"/>
    <property type="match status" value="1"/>
</dbReference>
<dbReference type="InterPro" id="IPR003591">
    <property type="entry name" value="Leu-rich_rpt_typical-subtyp"/>
</dbReference>
<evidence type="ECO:0000256" key="20">
    <source>
        <dbReference type="ARBA" id="ARBA00047899"/>
    </source>
</evidence>
<dbReference type="AlphaFoldDB" id="A0A9Q0HKS4"/>
<keyword evidence="15 25" id="KW-0067">ATP-binding</keyword>
<name>A0A9Q0HKS4_9POAL</name>
<reference evidence="28" key="1">
    <citation type="journal article" date="2022" name="Cell">
        <title>Repeat-based holocentromeres influence genome architecture and karyotype evolution.</title>
        <authorList>
            <person name="Hofstatter P.G."/>
            <person name="Thangavel G."/>
            <person name="Lux T."/>
            <person name="Neumann P."/>
            <person name="Vondrak T."/>
            <person name="Novak P."/>
            <person name="Zhang M."/>
            <person name="Costa L."/>
            <person name="Castellani M."/>
            <person name="Scott A."/>
            <person name="Toegelov H."/>
            <person name="Fuchs J."/>
            <person name="Mata-Sucre Y."/>
            <person name="Dias Y."/>
            <person name="Vanzela A.L.L."/>
            <person name="Huettel B."/>
            <person name="Almeida C.C.S."/>
            <person name="Simkova H."/>
            <person name="Souza G."/>
            <person name="Pedrosa-Harand A."/>
            <person name="Macas J."/>
            <person name="Mayer K.F.X."/>
            <person name="Houben A."/>
            <person name="Marques A."/>
        </authorList>
    </citation>
    <scope>NUCLEOTIDE SEQUENCE</scope>
    <source>
        <strain evidence="28">RhyBre1mFocal</strain>
    </source>
</reference>
<comment type="function">
    <text evidence="23">The processed protein kinase Xa21 chain released by protein cleavage after X.oryzae pv. oryzae protein Ax21 detection translocates into the nucleus where it can bind and regulate WRKY62, a transcription factor. Confers resistance to the bacterial pathogen X.oryzae pv. oryzae (Xoo).</text>
</comment>
<keyword evidence="5" id="KW-1003">Cell membrane</keyword>
<dbReference type="EC" id="2.7.11.1" evidence="4"/>
<evidence type="ECO:0000256" key="1">
    <source>
        <dbReference type="ARBA" id="ARBA00004162"/>
    </source>
</evidence>
<evidence type="ECO:0000256" key="12">
    <source>
        <dbReference type="ARBA" id="ARBA00022737"/>
    </source>
</evidence>
<comment type="similarity">
    <text evidence="3">Belongs to the protein kinase superfamily. Ser/Thr protein kinase family.</text>
</comment>
<dbReference type="Gene3D" id="3.80.10.10">
    <property type="entry name" value="Ribonuclease Inhibitor"/>
    <property type="match status" value="3"/>
</dbReference>
<dbReference type="Pfam" id="PF00560">
    <property type="entry name" value="LRR_1"/>
    <property type="match status" value="7"/>
</dbReference>
<keyword evidence="11 26" id="KW-0732">Signal</keyword>
<keyword evidence="19" id="KW-0325">Glycoprotein</keyword>
<evidence type="ECO:0000256" key="21">
    <source>
        <dbReference type="ARBA" id="ARBA00048679"/>
    </source>
</evidence>
<evidence type="ECO:0000256" key="18">
    <source>
        <dbReference type="ARBA" id="ARBA00023170"/>
    </source>
</evidence>
<dbReference type="Pfam" id="PF07714">
    <property type="entry name" value="PK_Tyr_Ser-Thr"/>
    <property type="match status" value="1"/>
</dbReference>
<keyword evidence="14" id="KW-0418">Kinase</keyword>
<keyword evidence="6" id="KW-0723">Serine/threonine-protein kinase</keyword>
<evidence type="ECO:0000256" key="8">
    <source>
        <dbReference type="ARBA" id="ARBA00022614"/>
    </source>
</evidence>
<dbReference type="GO" id="GO:0005789">
    <property type="term" value="C:endoplasmic reticulum membrane"/>
    <property type="evidence" value="ECO:0007669"/>
    <property type="project" value="UniProtKB-SubCell"/>
</dbReference>
<comment type="function">
    <text evidence="22">Receptor kinase that detects X.oryzae pv. oryzae protein Ax21 to promote innate immunity. Following X.oryzae pv. oryzae protein Ax21 detection, undergoes cleavage, releasing the processed protein kinase Xa21 chain.</text>
</comment>
<feature type="chain" id="PRO_5040184951" description="Receptor kinase-like protein Xa21" evidence="26">
    <location>
        <begin position="25"/>
        <end position="754"/>
    </location>
</feature>
<keyword evidence="16" id="KW-1133">Transmembrane helix</keyword>
<dbReference type="InterPro" id="IPR001611">
    <property type="entry name" value="Leu-rich_rpt"/>
</dbReference>
<dbReference type="InterPro" id="IPR000719">
    <property type="entry name" value="Prot_kinase_dom"/>
</dbReference>
<evidence type="ECO:0000256" key="9">
    <source>
        <dbReference type="ARBA" id="ARBA00022679"/>
    </source>
</evidence>
<dbReference type="GO" id="GO:0005524">
    <property type="term" value="F:ATP binding"/>
    <property type="evidence" value="ECO:0007669"/>
    <property type="project" value="UniProtKB-UniRule"/>
</dbReference>
<evidence type="ECO:0000256" key="11">
    <source>
        <dbReference type="ARBA" id="ARBA00022729"/>
    </source>
</evidence>
<dbReference type="PROSITE" id="PS00107">
    <property type="entry name" value="PROTEIN_KINASE_ATP"/>
    <property type="match status" value="1"/>
</dbReference>
<proteinExistence type="inferred from homology"/>
<dbReference type="Proteomes" id="UP001151287">
    <property type="component" value="Unassembled WGS sequence"/>
</dbReference>
<dbReference type="Pfam" id="PF08263">
    <property type="entry name" value="LRRNT_2"/>
    <property type="match status" value="1"/>
</dbReference>
<keyword evidence="13 25" id="KW-0547">Nucleotide-binding</keyword>
<evidence type="ECO:0000259" key="27">
    <source>
        <dbReference type="PROSITE" id="PS50011"/>
    </source>
</evidence>
<dbReference type="GO" id="GO:0004674">
    <property type="term" value="F:protein serine/threonine kinase activity"/>
    <property type="evidence" value="ECO:0007669"/>
    <property type="project" value="UniProtKB-KW"/>
</dbReference>
<dbReference type="SUPFAM" id="SSF52058">
    <property type="entry name" value="L domain-like"/>
    <property type="match status" value="2"/>
</dbReference>
<dbReference type="FunFam" id="3.30.200.20:FF:000432">
    <property type="entry name" value="LRR receptor-like serine/threonine-protein kinase EFR"/>
    <property type="match status" value="1"/>
</dbReference>
<protein>
    <recommendedName>
        <fullName evidence="24">Receptor kinase-like protein Xa21</fullName>
        <ecNumber evidence="4">2.7.11.1</ecNumber>
    </recommendedName>
</protein>
<keyword evidence="12" id="KW-0677">Repeat</keyword>
<evidence type="ECO:0000256" key="2">
    <source>
        <dbReference type="ARBA" id="ARBA00004389"/>
    </source>
</evidence>
<dbReference type="PANTHER" id="PTHR27008:SF499">
    <property type="entry name" value="OS06G0581500 PROTEIN"/>
    <property type="match status" value="1"/>
</dbReference>
<evidence type="ECO:0000256" key="22">
    <source>
        <dbReference type="ARBA" id="ARBA00054320"/>
    </source>
</evidence>
<organism evidence="28 29">
    <name type="scientific">Rhynchospora breviuscula</name>
    <dbReference type="NCBI Taxonomy" id="2022672"/>
    <lineage>
        <taxon>Eukaryota</taxon>
        <taxon>Viridiplantae</taxon>
        <taxon>Streptophyta</taxon>
        <taxon>Embryophyta</taxon>
        <taxon>Tracheophyta</taxon>
        <taxon>Spermatophyta</taxon>
        <taxon>Magnoliopsida</taxon>
        <taxon>Liliopsida</taxon>
        <taxon>Poales</taxon>
        <taxon>Cyperaceae</taxon>
        <taxon>Cyperoideae</taxon>
        <taxon>Rhynchosporeae</taxon>
        <taxon>Rhynchospora</taxon>
    </lineage>
</organism>
<evidence type="ECO:0000256" key="4">
    <source>
        <dbReference type="ARBA" id="ARBA00012513"/>
    </source>
</evidence>
<dbReference type="OrthoDB" id="676979at2759"/>
<dbReference type="PROSITE" id="PS00108">
    <property type="entry name" value="PROTEIN_KINASE_ST"/>
    <property type="match status" value="1"/>
</dbReference>
<keyword evidence="7" id="KW-0597">Phosphoprotein</keyword>
<dbReference type="SMART" id="SM00220">
    <property type="entry name" value="S_TKc"/>
    <property type="match status" value="1"/>
</dbReference>
<gene>
    <name evidence="28" type="ORF">LUZ63_013330</name>
</gene>
<accession>A0A9Q0HKS4</accession>
<evidence type="ECO:0000313" key="29">
    <source>
        <dbReference type="Proteomes" id="UP001151287"/>
    </source>
</evidence>
<dbReference type="FunFam" id="3.80.10.10:FF:000095">
    <property type="entry name" value="LRR receptor-like serine/threonine-protein kinase GSO1"/>
    <property type="match status" value="1"/>
</dbReference>
<comment type="catalytic activity">
    <reaction evidence="21">
        <text>L-seryl-[protein] + ATP = O-phospho-L-seryl-[protein] + ADP + H(+)</text>
        <dbReference type="Rhea" id="RHEA:17989"/>
        <dbReference type="Rhea" id="RHEA-COMP:9863"/>
        <dbReference type="Rhea" id="RHEA-COMP:11604"/>
        <dbReference type="ChEBI" id="CHEBI:15378"/>
        <dbReference type="ChEBI" id="CHEBI:29999"/>
        <dbReference type="ChEBI" id="CHEBI:30616"/>
        <dbReference type="ChEBI" id="CHEBI:83421"/>
        <dbReference type="ChEBI" id="CHEBI:456216"/>
        <dbReference type="EC" id="2.7.11.1"/>
    </reaction>
</comment>
<evidence type="ECO:0000256" key="6">
    <source>
        <dbReference type="ARBA" id="ARBA00022527"/>
    </source>
</evidence>
<evidence type="ECO:0000256" key="5">
    <source>
        <dbReference type="ARBA" id="ARBA00022475"/>
    </source>
</evidence>
<feature type="domain" description="Protein kinase" evidence="27">
    <location>
        <begin position="453"/>
        <end position="749"/>
    </location>
</feature>
<evidence type="ECO:0000256" key="3">
    <source>
        <dbReference type="ARBA" id="ARBA00008684"/>
    </source>
</evidence>
<evidence type="ECO:0000256" key="15">
    <source>
        <dbReference type="ARBA" id="ARBA00022840"/>
    </source>
</evidence>
<keyword evidence="9" id="KW-0808">Transferase</keyword>
<dbReference type="Gene3D" id="1.10.510.10">
    <property type="entry name" value="Transferase(Phosphotransferase) domain 1"/>
    <property type="match status" value="1"/>
</dbReference>
<comment type="caution">
    <text evidence="28">The sequence shown here is derived from an EMBL/GenBank/DDBJ whole genome shotgun (WGS) entry which is preliminary data.</text>
</comment>
<keyword evidence="10" id="KW-0812">Transmembrane</keyword>
<evidence type="ECO:0000313" key="28">
    <source>
        <dbReference type="EMBL" id="KAJ1689175.1"/>
    </source>
</evidence>
<feature type="signal peptide" evidence="26">
    <location>
        <begin position="1"/>
        <end position="24"/>
    </location>
</feature>
<dbReference type="GO" id="GO:0005886">
    <property type="term" value="C:plasma membrane"/>
    <property type="evidence" value="ECO:0007669"/>
    <property type="project" value="UniProtKB-SubCell"/>
</dbReference>
<evidence type="ECO:0000256" key="23">
    <source>
        <dbReference type="ARBA" id="ARBA00056628"/>
    </source>
</evidence>
<dbReference type="EMBL" id="JAMQYH010000004">
    <property type="protein sequence ID" value="KAJ1689175.1"/>
    <property type="molecule type" value="Genomic_DNA"/>
</dbReference>
<evidence type="ECO:0000256" key="13">
    <source>
        <dbReference type="ARBA" id="ARBA00022741"/>
    </source>
</evidence>
<evidence type="ECO:0000256" key="19">
    <source>
        <dbReference type="ARBA" id="ARBA00023180"/>
    </source>
</evidence>
<keyword evidence="8" id="KW-0433">Leucine-rich repeat</keyword>
<dbReference type="SUPFAM" id="SSF56112">
    <property type="entry name" value="Protein kinase-like (PK-like)"/>
    <property type="match status" value="1"/>
</dbReference>
<comment type="subcellular location">
    <subcellularLocation>
        <location evidence="1">Cell membrane</location>
        <topology evidence="1">Single-pass membrane protein</topology>
    </subcellularLocation>
    <subcellularLocation>
        <location evidence="2">Endoplasmic reticulum membrane</location>
        <topology evidence="2">Single-pass membrane protein</topology>
    </subcellularLocation>
</comment>
<dbReference type="InterPro" id="IPR013210">
    <property type="entry name" value="LRR_N_plant-typ"/>
</dbReference>
<comment type="catalytic activity">
    <reaction evidence="20">
        <text>L-threonyl-[protein] + ATP = O-phospho-L-threonyl-[protein] + ADP + H(+)</text>
        <dbReference type="Rhea" id="RHEA:46608"/>
        <dbReference type="Rhea" id="RHEA-COMP:11060"/>
        <dbReference type="Rhea" id="RHEA-COMP:11605"/>
        <dbReference type="ChEBI" id="CHEBI:15378"/>
        <dbReference type="ChEBI" id="CHEBI:30013"/>
        <dbReference type="ChEBI" id="CHEBI:30616"/>
        <dbReference type="ChEBI" id="CHEBI:61977"/>
        <dbReference type="ChEBI" id="CHEBI:456216"/>
        <dbReference type="EC" id="2.7.11.1"/>
    </reaction>
</comment>
<dbReference type="SMART" id="SM00369">
    <property type="entry name" value="LRR_TYP"/>
    <property type="match status" value="4"/>
</dbReference>
<dbReference type="InterPro" id="IPR011009">
    <property type="entry name" value="Kinase-like_dom_sf"/>
</dbReference>
<evidence type="ECO:0000256" key="25">
    <source>
        <dbReference type="PROSITE-ProRule" id="PRU10141"/>
    </source>
</evidence>
<dbReference type="PANTHER" id="PTHR27008">
    <property type="entry name" value="OS04G0122200 PROTEIN"/>
    <property type="match status" value="1"/>
</dbReference>
<evidence type="ECO:0000256" key="17">
    <source>
        <dbReference type="ARBA" id="ARBA00023136"/>
    </source>
</evidence>
<evidence type="ECO:0000256" key="7">
    <source>
        <dbReference type="ARBA" id="ARBA00022553"/>
    </source>
</evidence>
<evidence type="ECO:0000256" key="16">
    <source>
        <dbReference type="ARBA" id="ARBA00022989"/>
    </source>
</evidence>
<evidence type="ECO:0000256" key="10">
    <source>
        <dbReference type="ARBA" id="ARBA00022692"/>
    </source>
</evidence>
<dbReference type="InterPro" id="IPR051809">
    <property type="entry name" value="Plant_receptor-like_S/T_kinase"/>
</dbReference>
<dbReference type="Gene3D" id="3.30.200.20">
    <property type="entry name" value="Phosphorylase Kinase, domain 1"/>
    <property type="match status" value="1"/>
</dbReference>
<dbReference type="CDD" id="cd14066">
    <property type="entry name" value="STKc_IRAK"/>
    <property type="match status" value="1"/>
</dbReference>
<evidence type="ECO:0000256" key="24">
    <source>
        <dbReference type="ARBA" id="ARBA00072040"/>
    </source>
</evidence>
<evidence type="ECO:0000256" key="26">
    <source>
        <dbReference type="SAM" id="SignalP"/>
    </source>
</evidence>
<dbReference type="InterPro" id="IPR032675">
    <property type="entry name" value="LRR_dom_sf"/>
</dbReference>
<evidence type="ECO:0000256" key="14">
    <source>
        <dbReference type="ARBA" id="ARBA00022777"/>
    </source>
</evidence>
<dbReference type="InterPro" id="IPR017441">
    <property type="entry name" value="Protein_kinase_ATP_BS"/>
</dbReference>
<dbReference type="InterPro" id="IPR008271">
    <property type="entry name" value="Ser/Thr_kinase_AS"/>
</dbReference>
<sequence>MELGYHFLTIHILLCLSSITPLAGEVTTSKTDVSALLSFKSQISSDPFGVLSSWNESLHHCQWQGILCGKHHPDRVTALVLDSKQLTGSISPFLANLTFLQRISLPDNQFQGSIPVELGHLGRIRFLNLSMNFLEGSIPSTLGNCSSLQVIELFNNNLHGTIPPNLVQCKNLTKIDIESNFLTGGIPPEFGHFPLLRLLGLSENNLTGTIPFTLGNLSSLDNNIWGEIPQSVYNISAIVYLVLGDNRLHGTLPIDMCGPFSNLQHLYMYDNQLSGRIPPSISNCSGLIDLELSNNSFNGIIPSTIGLLEKLQTLTLGYNKLTANKPQDWKFLDALNNCTSLQLLQLSHNQLQGVLPGSIANLSTSLMKLSVGGNLISGSIPKMLGKLTNLDTLFLNDMLLNGSIPEEIGNLFRLELLDLKKPERNPQTDSERALKFESRLVSYHDLLKATENFSSENLIGRGAFGAVYKAVMSFENVTTVAVKVLNLETHGASRSFLSECEVLRNVRHRNLIKVLSSCSSIDQHGNDFKALVIEFMPNGSLETWLHPNTNSNLDLPVRSLNLIEMLRIAIDVATALDYLHYHGPAPIVHCDLKPSNVLLDDDMTAHVGDFGLARFLEPPDIQLFESLTSTTGIKGSIGYIPPEYGVGGRPSMEGDVYSYGILLLEMFTGLSPTDEKLRDGTSLHKHVEMAFPEQVMDIIDTRLEANLYASKNVFGCLLSVVQCGLSCSKNSPKERITIEEVVKQLNSALKKLLT</sequence>
<feature type="binding site" evidence="25">
    <location>
        <position position="483"/>
    </location>
    <ligand>
        <name>ATP</name>
        <dbReference type="ChEBI" id="CHEBI:30616"/>
    </ligand>
</feature>